<dbReference type="EMBL" id="BAAADU010000002">
    <property type="protein sequence ID" value="GAA0653009.1"/>
    <property type="molecule type" value="Genomic_DNA"/>
</dbReference>
<name>A0AAV3T278_9EURY</name>
<dbReference type="Pfam" id="PF23420">
    <property type="entry name" value="DUF7108_C"/>
    <property type="match status" value="1"/>
</dbReference>
<gene>
    <name evidence="3" type="ORF">GCM10009019_15370</name>
</gene>
<accession>A0AAV3T278</accession>
<dbReference type="AlphaFoldDB" id="A0AAV3T278"/>
<dbReference type="InterPro" id="IPR056494">
    <property type="entry name" value="DUF7108_C"/>
</dbReference>
<protein>
    <recommendedName>
        <fullName evidence="5">RnhA operon protein</fullName>
    </recommendedName>
</protein>
<dbReference type="RefSeq" id="WP_227260779.1">
    <property type="nucleotide sequence ID" value="NZ_BAAADU010000002.1"/>
</dbReference>
<evidence type="ECO:0008006" key="5">
    <source>
        <dbReference type="Google" id="ProtNLM"/>
    </source>
</evidence>
<dbReference type="InterPro" id="IPR055532">
    <property type="entry name" value="DUF7108_N"/>
</dbReference>
<reference evidence="3 4" key="1">
    <citation type="journal article" date="2019" name="Int. J. Syst. Evol. Microbiol.">
        <title>The Global Catalogue of Microorganisms (GCM) 10K type strain sequencing project: providing services to taxonomists for standard genome sequencing and annotation.</title>
        <authorList>
            <consortium name="The Broad Institute Genomics Platform"/>
            <consortium name="The Broad Institute Genome Sequencing Center for Infectious Disease"/>
            <person name="Wu L."/>
            <person name="Ma J."/>
        </authorList>
    </citation>
    <scope>NUCLEOTIDE SEQUENCE [LARGE SCALE GENOMIC DNA]</scope>
    <source>
        <strain evidence="3 4">JCM 16327</strain>
    </source>
</reference>
<comment type="caution">
    <text evidence="3">The sequence shown here is derived from an EMBL/GenBank/DDBJ whole genome shotgun (WGS) entry which is preliminary data.</text>
</comment>
<proteinExistence type="predicted"/>
<dbReference type="GeneID" id="68573786"/>
<dbReference type="Proteomes" id="UP001500194">
    <property type="component" value="Unassembled WGS sequence"/>
</dbReference>
<organism evidence="3 4">
    <name type="scientific">Salarchaeum japonicum</name>
    <dbReference type="NCBI Taxonomy" id="555573"/>
    <lineage>
        <taxon>Archaea</taxon>
        <taxon>Methanobacteriati</taxon>
        <taxon>Methanobacteriota</taxon>
        <taxon>Stenosarchaea group</taxon>
        <taxon>Halobacteria</taxon>
        <taxon>Halobacteriales</taxon>
        <taxon>Halobacteriaceae</taxon>
    </lineage>
</organism>
<evidence type="ECO:0000313" key="4">
    <source>
        <dbReference type="Proteomes" id="UP001500194"/>
    </source>
</evidence>
<evidence type="ECO:0000259" key="1">
    <source>
        <dbReference type="Pfam" id="PF23418"/>
    </source>
</evidence>
<feature type="domain" description="DUF7108" evidence="1">
    <location>
        <begin position="3"/>
        <end position="87"/>
    </location>
</feature>
<evidence type="ECO:0000313" key="3">
    <source>
        <dbReference type="EMBL" id="GAA0653009.1"/>
    </source>
</evidence>
<dbReference type="Pfam" id="PF23418">
    <property type="entry name" value="DUF7108"/>
    <property type="match status" value="1"/>
</dbReference>
<sequence>MTELPEDAVDEAERLTRLARRVGDEEEAAAYRERRDALLAEHDYEARVREDDDGDTLVCYPAEWLADGTVRVERIEDTDRAAERSLTRGGEAEEWESVEEHNRALVERVREAHGDAEAANARAFADFMGNHYSRRMETATRAELREFREEYYPRNVWPTDEQEAALERSLRAVFEIAGEQYPS</sequence>
<evidence type="ECO:0000259" key="2">
    <source>
        <dbReference type="Pfam" id="PF23420"/>
    </source>
</evidence>
<feature type="domain" description="DUF7108" evidence="2">
    <location>
        <begin position="93"/>
        <end position="181"/>
    </location>
</feature>
<keyword evidence="4" id="KW-1185">Reference proteome</keyword>